<reference evidence="3 4" key="1">
    <citation type="submission" date="2020-05" db="EMBL/GenBank/DDBJ databases">
        <title>FDA dAtabase for Regulatory Grade micrObial Sequences (FDA-ARGOS): Supporting development and validation of Infectious Disease Dx tests.</title>
        <authorList>
            <person name="Sproer C."/>
            <person name="Gronow S."/>
            <person name="Severitt S."/>
            <person name="Schroder I."/>
            <person name="Tallon L."/>
            <person name="Sadzewicz L."/>
            <person name="Zhao X."/>
            <person name="Vavikolanu K."/>
            <person name="Mehta A."/>
            <person name="Aluvathingal J."/>
            <person name="Nadendla S."/>
            <person name="Myers T."/>
            <person name="Yan Y."/>
            <person name="Sichtig H."/>
        </authorList>
    </citation>
    <scope>NUCLEOTIDE SEQUENCE [LARGE SCALE GENOMIC DNA]</scope>
    <source>
        <strain evidence="3 4">FDAARGOS_790</strain>
    </source>
</reference>
<organism evidence="3 4">
    <name type="scientific">Achromobacter pestifer</name>
    <dbReference type="NCBI Taxonomy" id="1353889"/>
    <lineage>
        <taxon>Bacteria</taxon>
        <taxon>Pseudomonadati</taxon>
        <taxon>Pseudomonadota</taxon>
        <taxon>Betaproteobacteria</taxon>
        <taxon>Burkholderiales</taxon>
        <taxon>Alcaligenaceae</taxon>
        <taxon>Achromobacter</taxon>
    </lineage>
</organism>
<dbReference type="RefSeq" id="WP_173149414.1">
    <property type="nucleotide sequence ID" value="NZ_CP053985.1"/>
</dbReference>
<dbReference type="Pfam" id="PF02120">
    <property type="entry name" value="Flg_hook"/>
    <property type="match status" value="1"/>
</dbReference>
<dbReference type="KEGG" id="apes:FOC84_31885"/>
<accession>A0A7D4EBC5</accession>
<gene>
    <name evidence="3" type="ORF">FOC84_31885</name>
</gene>
<feature type="region of interest" description="Disordered" evidence="1">
    <location>
        <begin position="28"/>
        <end position="75"/>
    </location>
</feature>
<dbReference type="Proteomes" id="UP000500970">
    <property type="component" value="Chromosome"/>
</dbReference>
<keyword evidence="3" id="KW-0282">Flagellum</keyword>
<feature type="region of interest" description="Disordered" evidence="1">
    <location>
        <begin position="277"/>
        <end position="324"/>
    </location>
</feature>
<proteinExistence type="predicted"/>
<feature type="compositionally biased region" description="Low complexity" evidence="1">
    <location>
        <begin position="149"/>
        <end position="182"/>
    </location>
</feature>
<evidence type="ECO:0000313" key="4">
    <source>
        <dbReference type="Proteomes" id="UP000500970"/>
    </source>
</evidence>
<feature type="region of interest" description="Disordered" evidence="1">
    <location>
        <begin position="137"/>
        <end position="182"/>
    </location>
</feature>
<sequence>MSVGPAALGNVLVQRLDAVLGTTMSAASANQVSGARPDAVSQPGNLEKPGASDGSTRDPRQGIQTGGARGDRQNTVVDPKIAAALALAARGLVTSSDTTASAPTTLGTTARAILALLAQFPEAAPAVQGRTPLWAADAQSGQPAAGASPMPAAQTGQQPAQTAAQTPLPMPGQMPAQATAQQAPALAASVAAALDGDNPADGAKQDRPVGQGASANASKGPEAAVHAALAAGGPSARALGQALRQALQGSGLFYESHLTDMVFGRATPEQLRNEPQAVLGKNPPAQDAAPSRPRAGAAPSGSPGADAAPSTGASSSPAPGTPVSGIHQDLTVLVRQQLDVLANQTLTWQGEAWPGAPMEWEVERDPYGGDPESAVSTWATRLKLDLPRLGLVDARLNLAGDQIVLQLIAPHSAAEINNSSDALRSRLLAAGLTLSNLSVSVVEPRPEIPTDI</sequence>
<feature type="domain" description="Flagellar hook-length control protein-like C-terminal" evidence="2">
    <location>
        <begin position="376"/>
        <end position="443"/>
    </location>
</feature>
<name>A0A7D4EBC5_9BURK</name>
<feature type="region of interest" description="Disordered" evidence="1">
    <location>
        <begin position="196"/>
        <end position="219"/>
    </location>
</feature>
<dbReference type="InterPro" id="IPR021136">
    <property type="entry name" value="Flagellar_hook_control-like_C"/>
</dbReference>
<keyword evidence="3" id="KW-0969">Cilium</keyword>
<evidence type="ECO:0000256" key="1">
    <source>
        <dbReference type="SAM" id="MobiDB-lite"/>
    </source>
</evidence>
<dbReference type="EMBL" id="CP053985">
    <property type="protein sequence ID" value="QKH39291.1"/>
    <property type="molecule type" value="Genomic_DNA"/>
</dbReference>
<dbReference type="AlphaFoldDB" id="A0A7D4EBC5"/>
<protein>
    <submittedName>
        <fullName evidence="3">Flagellar hook-length control protein FliK</fullName>
    </submittedName>
</protein>
<evidence type="ECO:0000313" key="3">
    <source>
        <dbReference type="EMBL" id="QKH39291.1"/>
    </source>
</evidence>
<dbReference type="Gene3D" id="3.30.750.140">
    <property type="match status" value="1"/>
</dbReference>
<feature type="compositionally biased region" description="Low complexity" evidence="1">
    <location>
        <begin position="287"/>
        <end position="324"/>
    </location>
</feature>
<keyword evidence="4" id="KW-1185">Reference proteome</keyword>
<dbReference type="InterPro" id="IPR038610">
    <property type="entry name" value="FliK-like_C_sf"/>
</dbReference>
<evidence type="ECO:0000259" key="2">
    <source>
        <dbReference type="Pfam" id="PF02120"/>
    </source>
</evidence>
<keyword evidence="3" id="KW-0966">Cell projection</keyword>